<accession>A0ACB7Y9D9</accession>
<reference evidence="1 2" key="1">
    <citation type="journal article" date="2021" name="Hortic Res">
        <title>High-quality reference genome and annotation aids understanding of berry development for evergreen blueberry (Vaccinium darrowii).</title>
        <authorList>
            <person name="Yu J."/>
            <person name="Hulse-Kemp A.M."/>
            <person name="Babiker E."/>
            <person name="Staton M."/>
        </authorList>
    </citation>
    <scope>NUCLEOTIDE SEQUENCE [LARGE SCALE GENOMIC DNA]</scope>
    <source>
        <strain evidence="2">cv. NJ 8807/NJ 8810</strain>
        <tissue evidence="1">Young leaf</tissue>
    </source>
</reference>
<organism evidence="1 2">
    <name type="scientific">Vaccinium darrowii</name>
    <dbReference type="NCBI Taxonomy" id="229202"/>
    <lineage>
        <taxon>Eukaryota</taxon>
        <taxon>Viridiplantae</taxon>
        <taxon>Streptophyta</taxon>
        <taxon>Embryophyta</taxon>
        <taxon>Tracheophyta</taxon>
        <taxon>Spermatophyta</taxon>
        <taxon>Magnoliopsida</taxon>
        <taxon>eudicotyledons</taxon>
        <taxon>Gunneridae</taxon>
        <taxon>Pentapetalae</taxon>
        <taxon>asterids</taxon>
        <taxon>Ericales</taxon>
        <taxon>Ericaceae</taxon>
        <taxon>Vaccinioideae</taxon>
        <taxon>Vaccinieae</taxon>
        <taxon>Vaccinium</taxon>
    </lineage>
</organism>
<dbReference type="Proteomes" id="UP000828048">
    <property type="component" value="Chromosome 7"/>
</dbReference>
<dbReference type="EMBL" id="CM037157">
    <property type="protein sequence ID" value="KAH7849727.1"/>
    <property type="molecule type" value="Genomic_DNA"/>
</dbReference>
<comment type="caution">
    <text evidence="1">The sequence shown here is derived from an EMBL/GenBank/DDBJ whole genome shotgun (WGS) entry which is preliminary data.</text>
</comment>
<sequence>MCWVTLGSHKQVYIEVVRQKNAADLGLERVWICSPPSDAFSLSPSILEDDLRRLETKLYSGDAGDVLVVYALWTSSIHLTAWVNKDASLQAHMSGQISGQIRNQAGTQLPGLPQQNGHPLSNQIQNLGDHGNTPNMGTEFAKARRFIQDKIYEYFMKRQQAHDIHPKKLMDIVKRLDEGLYRSAANKDEYLNLGTLENRLHDLIKCLPPMINHNQPYPQRVNSSSPIGTMIPTPGANPNVVPMTLNTGSFLATANGSSVGMHSVSFSSSDGSMSKGYQHSNASFPMNSGGNNGLSSTGVQRMTSQMIPTPRFSANNNPPYTSVQSSNNAGACSTVESTMVSQPLPLEQKQHVGGQNSQILHNLGTHTSGGLGSGLQQKSYEFPNASLGMMRSNSQLLNCPGTSEGYLTATPYGSSPRPSQHYDQHQRPLMQGDGYGMNTPDSSGSGNVYCPVTSTGSPMNNQNLSPAKLQSISRNNPPFMNNQSNLQTTKQAANQHAHHLQQKHFVQHQRQQKQQFQQHEILLKNDSFGPSQLTSDVRIQLKPEQGIEYNDEAMHSQVSEQFQFSELQNQLRQNSADDNSGGTELLSLPSVSQDICSLPTRSSQPRQQFMHPHQLVVETPNDFSCLSVGGQVERLRPGQWHPKSRDRSQIPGNSSHEPNIREEFHQRITGQDEAQRNNLLSEGSLSQTVIIRTADPTNSCGTTYRSGNPNRERQFRNQQRWLLFLRHARRCMAPEGKCLEVNCIIAQNLWKHVDRCNVSQCPDLKCRQTKMLLKHYKDCRDTQCPVCVPVKNYVEAQLKAHAHLDSNSGLPSSTNGSYESYDSRDSAARLISRIGPPFVETSEDLQSSMKRIKTEQHSQPLVCGNESSVLSVATSSEFDVLHDARRREYQNGDTCMSIKAEVKEVKREVPSSFRQENHNTSDIRKCCTDDAYDQKPVGGPIISHDPAGTARQESVRSEKEMDQFKEERVILPAENASGTKSGKPKIKGVSLTELFTPEQVREHIMGLRQWVGQSKAKAEKNQAMEHSMSENSCQLCAVEKLTFEPPPIYCSPCGARIKRNAMYYTVGAGDTRHFFCIACYNEARGEAILVDGTAIQKARLEKRRNDEETEEWWVQCDKCEAWQHQICALFNGRRNDGGQAEYTCPNCYIAEIERGERMPLPQSAVLGAKDLPRTILSDHIEQRLFRRLKQERQERATFQGKSYDEVPGAEALVVRVVSSVDKKLDVKQRFLEIFQEDNYPTEFPYKSKVVLLFQKIEGVEVCLFGMYVQEFGSECQQPNHRRVYLSYLDSVKYFRPEIKTVTGEALRTFVYHEILIGYLEYCKKRGFTSCYIWACPPLKGEDYILYCHPEIQKTPKSDKLREWYLSMLRKAAKENIVVELTNLYDHFFIYTGECKAKVTAARLPYFDGDYWPGAAEDMIYQLRQEEDGRKQHKKGITKKPITKRALKASGQSDLSGNASKDWLLMHKLGETISPMKEDFIMVHLQHACTHCCILMVTGNRWTCNQCKDFQLCDKCYEAEQKLEERERHSTSQRDKHVLYPVEINDVPEDTKDTDEILESEFFDTRQAFLSLCQGNHYQYDTLRRAKHSSMMVLYHLHNPTAPAFVTTCNACHLDIEAGQGWRCEICPDYDVCNACYQKDGGIDHPHKLTNHPSMADRDAQNTEARELRVLQLRKMLDLLVHASQCRSSLCQYPNCRKVKGLFRHGIQCKTRASGGCLLCKKMWYLLQLHARACKESECHVPRCRDLKEHMRRLQQQSDSRRRAAVMEMMRQRAAEVAGNTG</sequence>
<gene>
    <name evidence="1" type="ORF">Vadar_022183</name>
</gene>
<name>A0ACB7Y9D9_9ERIC</name>
<evidence type="ECO:0000313" key="2">
    <source>
        <dbReference type="Proteomes" id="UP000828048"/>
    </source>
</evidence>
<keyword evidence="2" id="KW-1185">Reference proteome</keyword>
<proteinExistence type="predicted"/>
<evidence type="ECO:0000313" key="1">
    <source>
        <dbReference type="EMBL" id="KAH7849727.1"/>
    </source>
</evidence>
<protein>
    <submittedName>
        <fullName evidence="1">Uncharacterized protein</fullName>
    </submittedName>
</protein>